<name>A0A8T3C197_DENNO</name>
<protein>
    <submittedName>
        <fullName evidence="1">Uncharacterized protein</fullName>
    </submittedName>
</protein>
<organism evidence="1 2">
    <name type="scientific">Dendrobium nobile</name>
    <name type="common">Orchid</name>
    <dbReference type="NCBI Taxonomy" id="94219"/>
    <lineage>
        <taxon>Eukaryota</taxon>
        <taxon>Viridiplantae</taxon>
        <taxon>Streptophyta</taxon>
        <taxon>Embryophyta</taxon>
        <taxon>Tracheophyta</taxon>
        <taxon>Spermatophyta</taxon>
        <taxon>Magnoliopsida</taxon>
        <taxon>Liliopsida</taxon>
        <taxon>Asparagales</taxon>
        <taxon>Orchidaceae</taxon>
        <taxon>Epidendroideae</taxon>
        <taxon>Malaxideae</taxon>
        <taxon>Dendrobiinae</taxon>
        <taxon>Dendrobium</taxon>
    </lineage>
</organism>
<gene>
    <name evidence="1" type="ORF">KFK09_002419</name>
</gene>
<reference evidence="1" key="1">
    <citation type="journal article" date="2022" name="Front. Genet.">
        <title>Chromosome-Scale Assembly of the Dendrobium nobile Genome Provides Insights Into the Molecular Mechanism of the Biosynthesis of the Medicinal Active Ingredient of Dendrobium.</title>
        <authorList>
            <person name="Xu Q."/>
            <person name="Niu S.-C."/>
            <person name="Li K.-L."/>
            <person name="Zheng P.-J."/>
            <person name="Zhang X.-J."/>
            <person name="Jia Y."/>
            <person name="Liu Y."/>
            <person name="Niu Y.-X."/>
            <person name="Yu L.-H."/>
            <person name="Chen D.-F."/>
            <person name="Zhang G.-Q."/>
        </authorList>
    </citation>
    <scope>NUCLEOTIDE SEQUENCE</scope>
    <source>
        <tissue evidence="1">Leaf</tissue>
    </source>
</reference>
<dbReference type="EMBL" id="JAGYWB010000003">
    <property type="protein sequence ID" value="KAI0526827.1"/>
    <property type="molecule type" value="Genomic_DNA"/>
</dbReference>
<keyword evidence="2" id="KW-1185">Reference proteome</keyword>
<evidence type="ECO:0000313" key="2">
    <source>
        <dbReference type="Proteomes" id="UP000829196"/>
    </source>
</evidence>
<comment type="caution">
    <text evidence="1">The sequence shown here is derived from an EMBL/GenBank/DDBJ whole genome shotgun (WGS) entry which is preliminary data.</text>
</comment>
<proteinExistence type="predicted"/>
<evidence type="ECO:0000313" key="1">
    <source>
        <dbReference type="EMBL" id="KAI0526827.1"/>
    </source>
</evidence>
<accession>A0A8T3C197</accession>
<sequence length="76" mass="8466">MIRVRRSEEKSCDLRFGGIRTRFSNEIGTGRAEGVGLSTWRIDHKEEMWLGGEVGWKKGPEAVADGLSCRRIGSEG</sequence>
<dbReference type="AlphaFoldDB" id="A0A8T3C197"/>
<dbReference type="Proteomes" id="UP000829196">
    <property type="component" value="Unassembled WGS sequence"/>
</dbReference>